<dbReference type="InterPro" id="IPR008711">
    <property type="entry name" value="Recombinase_NinB"/>
</dbReference>
<comment type="caution">
    <text evidence="1">The sequence shown here is derived from an EMBL/GenBank/DDBJ whole genome shotgun (WGS) entry which is preliminary data.</text>
</comment>
<keyword evidence="2" id="KW-1185">Reference proteome</keyword>
<name>A0ABS0SRU7_9CAUL</name>
<sequence>MIGPTIILESRTRREQAHRLIEQAPDGAVLEIRPATRTLPQNSRLHAMITDVARQVEWPVGSGTKRNIEAWKDIFTAALRSANHGLDVVPGLNGGFVLLGMHTSRMTKDELGELMALIEAFGAQHGVTFHEPDRSAA</sequence>
<evidence type="ECO:0000313" key="1">
    <source>
        <dbReference type="EMBL" id="MBI1682337.1"/>
    </source>
</evidence>
<proteinExistence type="predicted"/>
<organism evidence="1 2">
    <name type="scientific">Caulobacter hibisci</name>
    <dbReference type="NCBI Taxonomy" id="2035993"/>
    <lineage>
        <taxon>Bacteria</taxon>
        <taxon>Pseudomonadati</taxon>
        <taxon>Pseudomonadota</taxon>
        <taxon>Alphaproteobacteria</taxon>
        <taxon>Caulobacterales</taxon>
        <taxon>Caulobacteraceae</taxon>
        <taxon>Caulobacter</taxon>
    </lineage>
</organism>
<gene>
    <name evidence="1" type="ORF">I4Q42_01500</name>
</gene>
<protein>
    <submittedName>
        <fullName evidence="1">Recombination protein NinB</fullName>
    </submittedName>
</protein>
<dbReference type="InterPro" id="IPR036619">
    <property type="entry name" value="NinB_sf"/>
</dbReference>
<reference evidence="1 2" key="1">
    <citation type="submission" date="2020-11" db="EMBL/GenBank/DDBJ databases">
        <title>genome sequence of strain KACC 18849.</title>
        <authorList>
            <person name="Gao J."/>
            <person name="Zhang X."/>
        </authorList>
    </citation>
    <scope>NUCLEOTIDE SEQUENCE [LARGE SCALE GENOMIC DNA]</scope>
    <source>
        <strain evidence="1 2">KACC 18849</strain>
    </source>
</reference>
<dbReference type="RefSeq" id="WP_198574293.1">
    <property type="nucleotide sequence ID" value="NZ_JADWOX010000001.1"/>
</dbReference>
<dbReference type="Proteomes" id="UP000639859">
    <property type="component" value="Unassembled WGS sequence"/>
</dbReference>
<dbReference type="Pfam" id="PF05772">
    <property type="entry name" value="NinB"/>
    <property type="match status" value="1"/>
</dbReference>
<dbReference type="Gene3D" id="1.10.3790.10">
    <property type="entry name" value="NinB"/>
    <property type="match status" value="1"/>
</dbReference>
<accession>A0ABS0SRU7</accession>
<dbReference type="EMBL" id="JADWOX010000001">
    <property type="protein sequence ID" value="MBI1682337.1"/>
    <property type="molecule type" value="Genomic_DNA"/>
</dbReference>
<dbReference type="SUPFAM" id="SSF103370">
    <property type="entry name" value="NinB"/>
    <property type="match status" value="1"/>
</dbReference>
<evidence type="ECO:0000313" key="2">
    <source>
        <dbReference type="Proteomes" id="UP000639859"/>
    </source>
</evidence>